<name>A0A0R2CL44_9LACO</name>
<feature type="binding site" evidence="9">
    <location>
        <begin position="60"/>
        <end position="69"/>
    </location>
    <ligand>
        <name>substrate</name>
    </ligand>
</feature>
<comment type="catalytic activity">
    <reaction evidence="7 9 12">
        <text>orotidine 5'-phosphate + H(+) = UMP + CO2</text>
        <dbReference type="Rhea" id="RHEA:11596"/>
        <dbReference type="ChEBI" id="CHEBI:15378"/>
        <dbReference type="ChEBI" id="CHEBI:16526"/>
        <dbReference type="ChEBI" id="CHEBI:57538"/>
        <dbReference type="ChEBI" id="CHEBI:57865"/>
        <dbReference type="EC" id="4.1.1.23"/>
    </reaction>
</comment>
<feature type="binding site" evidence="9 11">
    <location>
        <position position="33"/>
    </location>
    <ligand>
        <name>substrate</name>
    </ligand>
</feature>
<evidence type="ECO:0000313" key="15">
    <source>
        <dbReference type="Proteomes" id="UP000051586"/>
    </source>
</evidence>
<feature type="active site" description="Proton donor" evidence="9">
    <location>
        <position position="62"/>
    </location>
</feature>
<evidence type="ECO:0000256" key="4">
    <source>
        <dbReference type="ARBA" id="ARBA00022793"/>
    </source>
</evidence>
<dbReference type="PROSITE" id="PS00156">
    <property type="entry name" value="OMPDECASE"/>
    <property type="match status" value="1"/>
</dbReference>
<evidence type="ECO:0000256" key="12">
    <source>
        <dbReference type="RuleBase" id="RU000512"/>
    </source>
</evidence>
<comment type="subunit">
    <text evidence="3 9">Homodimer.</text>
</comment>
<comment type="similarity">
    <text evidence="8 9">Belongs to the OMP decarboxylase family. Type 1 subfamily.</text>
</comment>
<evidence type="ECO:0000313" key="14">
    <source>
        <dbReference type="EMBL" id="KRM92318.1"/>
    </source>
</evidence>
<dbReference type="AlphaFoldDB" id="A0A0R2CL44"/>
<feature type="active site" description="For OMPdecase activity" evidence="10">
    <location>
        <position position="60"/>
    </location>
</feature>
<comment type="caution">
    <text evidence="14">The sequence shown here is derived from an EMBL/GenBank/DDBJ whole genome shotgun (WGS) entry which is preliminary data.</text>
</comment>
<reference evidence="14 15" key="1">
    <citation type="journal article" date="2015" name="Genome Announc.">
        <title>Expanding the biotechnology potential of lactobacilli through comparative genomics of 213 strains and associated genera.</title>
        <authorList>
            <person name="Sun Z."/>
            <person name="Harris H.M."/>
            <person name="McCann A."/>
            <person name="Guo C."/>
            <person name="Argimon S."/>
            <person name="Zhang W."/>
            <person name="Yang X."/>
            <person name="Jeffery I.B."/>
            <person name="Cooney J.C."/>
            <person name="Kagawa T.F."/>
            <person name="Liu W."/>
            <person name="Song Y."/>
            <person name="Salvetti E."/>
            <person name="Wrobel A."/>
            <person name="Rasinkangas P."/>
            <person name="Parkhill J."/>
            <person name="Rea M.C."/>
            <person name="O'Sullivan O."/>
            <person name="Ritari J."/>
            <person name="Douillard F.P."/>
            <person name="Paul Ross R."/>
            <person name="Yang R."/>
            <person name="Briner A.E."/>
            <person name="Felis G.E."/>
            <person name="de Vos W.M."/>
            <person name="Barrangou R."/>
            <person name="Klaenhammer T.R."/>
            <person name="Caufield P.W."/>
            <person name="Cui Y."/>
            <person name="Zhang H."/>
            <person name="O'Toole P.W."/>
        </authorList>
    </citation>
    <scope>NUCLEOTIDE SEQUENCE [LARGE SCALE GENOMIC DNA]</scope>
    <source>
        <strain evidence="14 15">DSM 22689</strain>
    </source>
</reference>
<feature type="binding site" evidence="9 11">
    <location>
        <position position="10"/>
    </location>
    <ligand>
        <name>substrate</name>
    </ligand>
</feature>
<dbReference type="CDD" id="cd04725">
    <property type="entry name" value="OMP_decarboxylase_like"/>
    <property type="match status" value="1"/>
</dbReference>
<dbReference type="Gene3D" id="3.20.20.70">
    <property type="entry name" value="Aldolase class I"/>
    <property type="match status" value="1"/>
</dbReference>
<dbReference type="SUPFAM" id="SSF51366">
    <property type="entry name" value="Ribulose-phoshate binding barrel"/>
    <property type="match status" value="1"/>
</dbReference>
<feature type="binding site" evidence="9 11">
    <location>
        <position position="216"/>
    </location>
    <ligand>
        <name>substrate</name>
    </ligand>
</feature>
<evidence type="ECO:0000256" key="8">
    <source>
        <dbReference type="ARBA" id="ARBA00061012"/>
    </source>
</evidence>
<evidence type="ECO:0000256" key="3">
    <source>
        <dbReference type="ARBA" id="ARBA00011738"/>
    </source>
</evidence>
<dbReference type="GO" id="GO:0044205">
    <property type="term" value="P:'de novo' UMP biosynthetic process"/>
    <property type="evidence" value="ECO:0007669"/>
    <property type="project" value="UniProtKB-UniRule"/>
</dbReference>
<dbReference type="GO" id="GO:0004590">
    <property type="term" value="F:orotidine-5'-phosphate decarboxylase activity"/>
    <property type="evidence" value="ECO:0007669"/>
    <property type="project" value="UniProtKB-UniRule"/>
</dbReference>
<feature type="binding site" evidence="9 11">
    <location>
        <position position="215"/>
    </location>
    <ligand>
        <name>substrate</name>
    </ligand>
</feature>
<evidence type="ECO:0000256" key="9">
    <source>
        <dbReference type="HAMAP-Rule" id="MF_01200"/>
    </source>
</evidence>
<sequence length="243" mass="26047">MSKPLMVALDFSELADATTFLQSFTANVPANVKVGMELFYRYGPQVVTEIQELGSAVFLDLKLFDIPHTVEKALEQLGRLGVAQVTVHALGGTTMMQAARRGLDRGAKAAQKPRPQLLAVTELTSISATDLASEQHCQLPMTEQVIALAQLAVRAGCDGVITSALEVKALRAHVPNDFKLVVPGIRLASDAVADQQRVATPMQASQAGADAIVVGRPITQSDNPVVAYQRYQQAWQDQGGENV</sequence>
<feature type="active site" description="For OMPdecase activity" evidence="10">
    <location>
        <position position="62"/>
    </location>
</feature>
<dbReference type="EMBL" id="AYZI01000002">
    <property type="protein sequence ID" value="KRM92318.1"/>
    <property type="molecule type" value="Genomic_DNA"/>
</dbReference>
<dbReference type="InterPro" id="IPR013785">
    <property type="entry name" value="Aldolase_TIM"/>
</dbReference>
<dbReference type="GO" id="GO:0005829">
    <property type="term" value="C:cytosol"/>
    <property type="evidence" value="ECO:0007669"/>
    <property type="project" value="TreeGrafter"/>
</dbReference>
<dbReference type="Proteomes" id="UP000051586">
    <property type="component" value="Unassembled WGS sequence"/>
</dbReference>
<gene>
    <name evidence="9" type="primary">pyrF</name>
    <name evidence="14" type="ORF">FC87_GL000451</name>
</gene>
<evidence type="ECO:0000256" key="5">
    <source>
        <dbReference type="ARBA" id="ARBA00022975"/>
    </source>
</evidence>
<feature type="binding site" evidence="9 11">
    <location>
        <position position="124"/>
    </location>
    <ligand>
        <name>substrate</name>
    </ligand>
</feature>
<dbReference type="HAMAP" id="MF_01200_B">
    <property type="entry name" value="OMPdecase_type1_B"/>
    <property type="match status" value="1"/>
</dbReference>
<dbReference type="InterPro" id="IPR018089">
    <property type="entry name" value="OMPdecase_AS"/>
</dbReference>
<dbReference type="InterPro" id="IPR001754">
    <property type="entry name" value="OMPdeCOase_dom"/>
</dbReference>
<keyword evidence="4 9" id="KW-0210">Decarboxylase</keyword>
<accession>A0A0R2CL44</accession>
<evidence type="ECO:0000256" key="6">
    <source>
        <dbReference type="ARBA" id="ARBA00023239"/>
    </source>
</evidence>
<dbReference type="NCBIfam" id="NF001273">
    <property type="entry name" value="PRK00230.1"/>
    <property type="match status" value="1"/>
</dbReference>
<evidence type="ECO:0000256" key="10">
    <source>
        <dbReference type="PIRSR" id="PIRSR614732-1"/>
    </source>
</evidence>
<comment type="pathway">
    <text evidence="2 9 12">Pyrimidine metabolism; UMP biosynthesis via de novo pathway; UMP from orotate: step 2/2.</text>
</comment>
<evidence type="ECO:0000256" key="11">
    <source>
        <dbReference type="PIRSR" id="PIRSR614732-2"/>
    </source>
</evidence>
<evidence type="ECO:0000256" key="2">
    <source>
        <dbReference type="ARBA" id="ARBA00004861"/>
    </source>
</evidence>
<dbReference type="NCBIfam" id="TIGR01740">
    <property type="entry name" value="pyrF"/>
    <property type="match status" value="1"/>
</dbReference>
<dbReference type="EC" id="4.1.1.23" evidence="9"/>
<dbReference type="InterPro" id="IPR047596">
    <property type="entry name" value="OMPdecase_bac"/>
</dbReference>
<feature type="binding site" evidence="9 11">
    <location>
        <position position="186"/>
    </location>
    <ligand>
        <name>substrate</name>
    </ligand>
</feature>
<keyword evidence="6 9" id="KW-0456">Lyase</keyword>
<dbReference type="InterPro" id="IPR011060">
    <property type="entry name" value="RibuloseP-bd_barrel"/>
</dbReference>
<protein>
    <recommendedName>
        <fullName evidence="9">Orotidine 5'-phosphate decarboxylase</fullName>
        <ecNumber evidence="9">4.1.1.23</ecNumber>
    </recommendedName>
    <alternativeName>
        <fullName evidence="9">OMP decarboxylase</fullName>
        <shortName evidence="9">OMPDCase</shortName>
        <shortName evidence="9">OMPdecase</shortName>
    </alternativeName>
</protein>
<comment type="function">
    <text evidence="1 9">Catalyzes the decarboxylation of orotidine 5'-monophosphate (OMP) to uridine 5'-monophosphate (UMP).</text>
</comment>
<dbReference type="PANTHER" id="PTHR32119:SF2">
    <property type="entry name" value="OROTIDINE 5'-PHOSPHATE DECARBOXYLASE"/>
    <property type="match status" value="1"/>
</dbReference>
<organism evidence="14 15">
    <name type="scientific">Fructilactobacillus florum DSM 22689 = JCM 16035</name>
    <dbReference type="NCBI Taxonomy" id="1423745"/>
    <lineage>
        <taxon>Bacteria</taxon>
        <taxon>Bacillati</taxon>
        <taxon>Bacillota</taxon>
        <taxon>Bacilli</taxon>
        <taxon>Lactobacillales</taxon>
        <taxon>Lactobacillaceae</taxon>
        <taxon>Fructilactobacillus</taxon>
    </lineage>
</organism>
<dbReference type="PANTHER" id="PTHR32119">
    <property type="entry name" value="OROTIDINE 5'-PHOSPHATE DECARBOXYLASE"/>
    <property type="match status" value="1"/>
</dbReference>
<dbReference type="STRING" id="1423745.GCA_001311215_00973"/>
<keyword evidence="5 9" id="KW-0665">Pyrimidine biosynthesis</keyword>
<feature type="binding site" evidence="9 11">
    <location>
        <position position="195"/>
    </location>
    <ligand>
        <name>substrate</name>
    </ligand>
</feature>
<dbReference type="GO" id="GO:0006207">
    <property type="term" value="P:'de novo' pyrimidine nucleobase biosynthetic process"/>
    <property type="evidence" value="ECO:0007669"/>
    <property type="project" value="InterPro"/>
</dbReference>
<dbReference type="Pfam" id="PF00215">
    <property type="entry name" value="OMPdecase"/>
    <property type="match status" value="1"/>
</dbReference>
<dbReference type="PATRIC" id="fig|1423745.4.peg.475"/>
<evidence type="ECO:0000256" key="1">
    <source>
        <dbReference type="ARBA" id="ARBA00002356"/>
    </source>
</evidence>
<dbReference type="UniPathway" id="UPA00070">
    <property type="reaction ID" value="UER00120"/>
</dbReference>
<dbReference type="FunFam" id="3.20.20.70:FF:000015">
    <property type="entry name" value="Orotidine 5'-phosphate decarboxylase"/>
    <property type="match status" value="1"/>
</dbReference>
<feature type="active site" description="For OMPdecase activity" evidence="10">
    <location>
        <position position="65"/>
    </location>
</feature>
<feature type="domain" description="Orotidine 5'-phosphate decarboxylase" evidence="13">
    <location>
        <begin position="4"/>
        <end position="231"/>
    </location>
</feature>
<dbReference type="RefSeq" id="WP_035421622.1">
    <property type="nucleotide sequence ID" value="NZ_AYZI01000002.1"/>
</dbReference>
<dbReference type="SMART" id="SM00934">
    <property type="entry name" value="OMPdecase"/>
    <property type="match status" value="1"/>
</dbReference>
<evidence type="ECO:0000256" key="7">
    <source>
        <dbReference type="ARBA" id="ARBA00049157"/>
    </source>
</evidence>
<proteinExistence type="inferred from homology"/>
<dbReference type="InterPro" id="IPR014732">
    <property type="entry name" value="OMPdecase"/>
</dbReference>
<evidence type="ECO:0000259" key="13">
    <source>
        <dbReference type="SMART" id="SM00934"/>
    </source>
</evidence>